<dbReference type="EMBL" id="SOEC01000004">
    <property type="protein sequence ID" value="TDX30774.1"/>
    <property type="molecule type" value="Genomic_DNA"/>
</dbReference>
<reference evidence="1 2" key="1">
    <citation type="submission" date="2019-03" db="EMBL/GenBank/DDBJ databases">
        <title>Freshwater and sediment microbial communities from various areas in North America, analyzing microbe dynamics in response to fracking.</title>
        <authorList>
            <person name="Lamendella R."/>
        </authorList>
    </citation>
    <scope>NUCLEOTIDE SEQUENCE [LARGE SCALE GENOMIC DNA]</scope>
    <source>
        <strain evidence="1 2">6_TX</strain>
    </source>
</reference>
<evidence type="ECO:0000313" key="2">
    <source>
        <dbReference type="Proteomes" id="UP000294489"/>
    </source>
</evidence>
<sequence>MKLSRHAKQRWEERCQGLNPHDEWQRAQRVGKPRLKRIKESCPHNAHKVRRDSRDFYYRVSRHSNVVWVVATGPECEVVTVWRWE</sequence>
<evidence type="ECO:0000313" key="1">
    <source>
        <dbReference type="EMBL" id="TDX30774.1"/>
    </source>
</evidence>
<dbReference type="Proteomes" id="UP000294489">
    <property type="component" value="Unassembled WGS sequence"/>
</dbReference>
<organism evidence="1 2">
    <name type="scientific">Modicisalibacter xianhensis</name>
    <dbReference type="NCBI Taxonomy" id="442341"/>
    <lineage>
        <taxon>Bacteria</taxon>
        <taxon>Pseudomonadati</taxon>
        <taxon>Pseudomonadota</taxon>
        <taxon>Gammaproteobacteria</taxon>
        <taxon>Oceanospirillales</taxon>
        <taxon>Halomonadaceae</taxon>
        <taxon>Modicisalibacter</taxon>
    </lineage>
</organism>
<accession>A0A4R8FVE3</accession>
<dbReference type="RefSeq" id="WP_134016839.1">
    <property type="nucleotide sequence ID" value="NZ_SOEC01000004.1"/>
</dbReference>
<name>A0A4R8FVE3_9GAMM</name>
<evidence type="ECO:0008006" key="3">
    <source>
        <dbReference type="Google" id="ProtNLM"/>
    </source>
</evidence>
<protein>
    <recommendedName>
        <fullName evidence="3">Type II toxin-antitoxin system RelE/ParE family toxin</fullName>
    </recommendedName>
</protein>
<gene>
    <name evidence="1" type="ORF">DFO67_10429</name>
</gene>
<comment type="caution">
    <text evidence="1">The sequence shown here is derived from an EMBL/GenBank/DDBJ whole genome shotgun (WGS) entry which is preliminary data.</text>
</comment>
<dbReference type="AlphaFoldDB" id="A0A4R8FVE3"/>
<proteinExistence type="predicted"/>